<feature type="region of interest" description="Disordered" evidence="2">
    <location>
        <begin position="1"/>
        <end position="43"/>
    </location>
</feature>
<feature type="compositionally biased region" description="Polar residues" evidence="2">
    <location>
        <begin position="332"/>
        <end position="343"/>
    </location>
</feature>
<feature type="compositionally biased region" description="Polar residues" evidence="2">
    <location>
        <begin position="306"/>
        <end position="318"/>
    </location>
</feature>
<sequence>MKLPNNPSAAGPSDWSFMSQAHHAAGQSPFFTPGGNGVPNQSTFANPGFAAANGSYGTAPNNQSPFSTAGGYGVPNQPFAATNGNGFATRNNYQSGGFVSSPHGGNPFSQQSNPNEFGYGHAHAGQTPEQTFSTTPRTPSLQFNSHLNHGFNTPYGHSTYAELVAAAKTEEEIRSVLLFIQRKKEHKRLLTSNTKRERLEQEVLEMQQKVLEMQQKLLEMKQKVLENNLKAEESATKSSETLLQRGEEVSQNIPGSLPLVATALNPSGDDDEEEDSKPAATNSERVRVNSPSTSGAPTAPTPLGTHNNNTPVQPTPFSRQLFPEPMEEDQENQGPPSRFNSDTPPVFSVGTGFRSKSKSKSSPRRLYRNTGGHP</sequence>
<evidence type="ECO:0000256" key="2">
    <source>
        <dbReference type="SAM" id="MobiDB-lite"/>
    </source>
</evidence>
<feature type="compositionally biased region" description="Low complexity" evidence="2">
    <location>
        <begin position="290"/>
        <end position="305"/>
    </location>
</feature>
<organism evidence="3 4">
    <name type="scientific">Cylindrotheca closterium</name>
    <dbReference type="NCBI Taxonomy" id="2856"/>
    <lineage>
        <taxon>Eukaryota</taxon>
        <taxon>Sar</taxon>
        <taxon>Stramenopiles</taxon>
        <taxon>Ochrophyta</taxon>
        <taxon>Bacillariophyta</taxon>
        <taxon>Bacillariophyceae</taxon>
        <taxon>Bacillariophycidae</taxon>
        <taxon>Bacillariales</taxon>
        <taxon>Bacillariaceae</taxon>
        <taxon>Cylindrotheca</taxon>
    </lineage>
</organism>
<name>A0AAD2JJ96_9STRA</name>
<feature type="coiled-coil region" evidence="1">
    <location>
        <begin position="189"/>
        <end position="223"/>
    </location>
</feature>
<evidence type="ECO:0000313" key="4">
    <source>
        <dbReference type="Proteomes" id="UP001295423"/>
    </source>
</evidence>
<dbReference type="Proteomes" id="UP001295423">
    <property type="component" value="Unassembled WGS sequence"/>
</dbReference>
<keyword evidence="1" id="KW-0175">Coiled coil</keyword>
<reference evidence="3" key="1">
    <citation type="submission" date="2023-08" db="EMBL/GenBank/DDBJ databases">
        <authorList>
            <person name="Audoor S."/>
            <person name="Bilcke G."/>
        </authorList>
    </citation>
    <scope>NUCLEOTIDE SEQUENCE</scope>
</reference>
<dbReference type="AlphaFoldDB" id="A0AAD2JJ96"/>
<keyword evidence="4" id="KW-1185">Reference proteome</keyword>
<evidence type="ECO:0000256" key="1">
    <source>
        <dbReference type="SAM" id="Coils"/>
    </source>
</evidence>
<dbReference type="EMBL" id="CAKOGP040001870">
    <property type="protein sequence ID" value="CAJ1954818.1"/>
    <property type="molecule type" value="Genomic_DNA"/>
</dbReference>
<comment type="caution">
    <text evidence="3">The sequence shown here is derived from an EMBL/GenBank/DDBJ whole genome shotgun (WGS) entry which is preliminary data.</text>
</comment>
<feature type="compositionally biased region" description="Polar residues" evidence="2">
    <location>
        <begin position="127"/>
        <end position="137"/>
    </location>
</feature>
<accession>A0AAD2JJ96</accession>
<feature type="region of interest" description="Disordered" evidence="2">
    <location>
        <begin position="231"/>
        <end position="374"/>
    </location>
</feature>
<gene>
    <name evidence="3" type="ORF">CYCCA115_LOCUS15410</name>
</gene>
<protein>
    <submittedName>
        <fullName evidence="3">Uncharacterized protein</fullName>
    </submittedName>
</protein>
<feature type="compositionally biased region" description="Basic residues" evidence="2">
    <location>
        <begin position="355"/>
        <end position="367"/>
    </location>
</feature>
<feature type="region of interest" description="Disordered" evidence="2">
    <location>
        <begin position="83"/>
        <end position="137"/>
    </location>
</feature>
<feature type="compositionally biased region" description="Polar residues" evidence="2">
    <location>
        <begin position="83"/>
        <end position="98"/>
    </location>
</feature>
<evidence type="ECO:0000313" key="3">
    <source>
        <dbReference type="EMBL" id="CAJ1954818.1"/>
    </source>
</evidence>
<proteinExistence type="predicted"/>